<protein>
    <submittedName>
        <fullName evidence="2">Uncharacterized protein</fullName>
    </submittedName>
</protein>
<proteinExistence type="predicted"/>
<reference evidence="2 3" key="1">
    <citation type="journal article" date="2024" name="IMA Fungus">
        <title>IMA Genome - F19 : A genome assembly and annotation guide to empower mycologists, including annotated draft genome sequences of Ceratocystis pirilliformis, Diaporthe australafricana, Fusarium ophioides, Paecilomyces lecythidis, and Sporothrix stenoceras.</title>
        <authorList>
            <person name="Aylward J."/>
            <person name="Wilson A.M."/>
            <person name="Visagie C.M."/>
            <person name="Spraker J."/>
            <person name="Barnes I."/>
            <person name="Buitendag C."/>
            <person name="Ceriani C."/>
            <person name="Del Mar Angel L."/>
            <person name="du Plessis D."/>
            <person name="Fuchs T."/>
            <person name="Gasser K."/>
            <person name="Kramer D."/>
            <person name="Li W."/>
            <person name="Munsamy K."/>
            <person name="Piso A."/>
            <person name="Price J.L."/>
            <person name="Sonnekus B."/>
            <person name="Thomas C."/>
            <person name="van der Nest A."/>
            <person name="van Dijk A."/>
            <person name="van Heerden A."/>
            <person name="van Vuuren N."/>
            <person name="Yilmaz N."/>
            <person name="Duong T.A."/>
            <person name="van der Merwe N.A."/>
            <person name="Wingfield M.J."/>
            <person name="Wingfield B.D."/>
        </authorList>
    </citation>
    <scope>NUCLEOTIDE SEQUENCE [LARGE SCALE GENOMIC DNA]</scope>
    <source>
        <strain evidence="2 3">CMW 18300</strain>
    </source>
</reference>
<evidence type="ECO:0000313" key="2">
    <source>
        <dbReference type="EMBL" id="KAL1862652.1"/>
    </source>
</evidence>
<evidence type="ECO:0000256" key="1">
    <source>
        <dbReference type="SAM" id="SignalP"/>
    </source>
</evidence>
<sequence length="221" mass="23216">MLSTSLISILIPFLSLTRGAVIKPRESLTPPAECDVIPTWEVTSFSWFNSSHNLDCYSGLNVPNVCFNSTPGGGLVGCDGNLGPCDRCGVPGCYTGLPLQPAGYGPPDTVAISIPSVSGYGSCFESNPQSIRRWDVGNGPVLCGGVAYHITFVGDSNVDVSTGRIDFDPIQAWDCNNGSTIRASGGVDFEIECSRDAGNNATCVIPEGESVVIPILSYEIS</sequence>
<name>A0ABR3WI87_9PEZI</name>
<keyword evidence="1" id="KW-0732">Signal</keyword>
<feature type="chain" id="PRO_5046817226" evidence="1">
    <location>
        <begin position="20"/>
        <end position="221"/>
    </location>
</feature>
<dbReference type="Proteomes" id="UP001583177">
    <property type="component" value="Unassembled WGS sequence"/>
</dbReference>
<gene>
    <name evidence="2" type="ORF">Daus18300_008450</name>
</gene>
<feature type="signal peptide" evidence="1">
    <location>
        <begin position="1"/>
        <end position="19"/>
    </location>
</feature>
<dbReference type="EMBL" id="JAWRVE010000079">
    <property type="protein sequence ID" value="KAL1862652.1"/>
    <property type="molecule type" value="Genomic_DNA"/>
</dbReference>
<keyword evidence="3" id="KW-1185">Reference proteome</keyword>
<organism evidence="2 3">
    <name type="scientific">Diaporthe australafricana</name>
    <dbReference type="NCBI Taxonomy" id="127596"/>
    <lineage>
        <taxon>Eukaryota</taxon>
        <taxon>Fungi</taxon>
        <taxon>Dikarya</taxon>
        <taxon>Ascomycota</taxon>
        <taxon>Pezizomycotina</taxon>
        <taxon>Sordariomycetes</taxon>
        <taxon>Sordariomycetidae</taxon>
        <taxon>Diaporthales</taxon>
        <taxon>Diaporthaceae</taxon>
        <taxon>Diaporthe</taxon>
    </lineage>
</organism>
<comment type="caution">
    <text evidence="2">The sequence shown here is derived from an EMBL/GenBank/DDBJ whole genome shotgun (WGS) entry which is preliminary data.</text>
</comment>
<evidence type="ECO:0000313" key="3">
    <source>
        <dbReference type="Proteomes" id="UP001583177"/>
    </source>
</evidence>
<accession>A0ABR3WI87</accession>